<evidence type="ECO:0000313" key="2">
    <source>
        <dbReference type="Proteomes" id="UP000663882"/>
    </source>
</evidence>
<dbReference type="EMBL" id="CAJNOO010010048">
    <property type="protein sequence ID" value="CAF1496124.1"/>
    <property type="molecule type" value="Genomic_DNA"/>
</dbReference>
<reference evidence="1" key="1">
    <citation type="submission" date="2021-02" db="EMBL/GenBank/DDBJ databases">
        <authorList>
            <person name="Nowell W R."/>
        </authorList>
    </citation>
    <scope>NUCLEOTIDE SEQUENCE</scope>
</reference>
<comment type="caution">
    <text evidence="1">The sequence shown here is derived from an EMBL/GenBank/DDBJ whole genome shotgun (WGS) entry which is preliminary data.</text>
</comment>
<accession>A0A815SW47</accession>
<evidence type="ECO:0000313" key="1">
    <source>
        <dbReference type="EMBL" id="CAF1496124.1"/>
    </source>
</evidence>
<sequence length="22" mass="2416">ADMDSQCLDMLIANGFSVEKDI</sequence>
<feature type="non-terminal residue" evidence="1">
    <location>
        <position position="1"/>
    </location>
</feature>
<name>A0A815SW47_9BILA</name>
<dbReference type="Proteomes" id="UP000663882">
    <property type="component" value="Unassembled WGS sequence"/>
</dbReference>
<gene>
    <name evidence="1" type="ORF">RFH988_LOCUS38592</name>
</gene>
<protein>
    <submittedName>
        <fullName evidence="1">Uncharacterized protein</fullName>
    </submittedName>
</protein>
<proteinExistence type="predicted"/>
<organism evidence="1 2">
    <name type="scientific">Rotaria sordida</name>
    <dbReference type="NCBI Taxonomy" id="392033"/>
    <lineage>
        <taxon>Eukaryota</taxon>
        <taxon>Metazoa</taxon>
        <taxon>Spiralia</taxon>
        <taxon>Gnathifera</taxon>
        <taxon>Rotifera</taxon>
        <taxon>Eurotatoria</taxon>
        <taxon>Bdelloidea</taxon>
        <taxon>Philodinida</taxon>
        <taxon>Philodinidae</taxon>
        <taxon>Rotaria</taxon>
    </lineage>
</organism>
<dbReference type="AlphaFoldDB" id="A0A815SW47"/>